<feature type="compositionally biased region" description="Polar residues" evidence="8">
    <location>
        <begin position="1857"/>
        <end position="1867"/>
    </location>
</feature>
<organism evidence="9 10">
    <name type="scientific">Sphagnurus paluster</name>
    <dbReference type="NCBI Taxonomy" id="117069"/>
    <lineage>
        <taxon>Eukaryota</taxon>
        <taxon>Fungi</taxon>
        <taxon>Dikarya</taxon>
        <taxon>Basidiomycota</taxon>
        <taxon>Agaricomycotina</taxon>
        <taxon>Agaricomycetes</taxon>
        <taxon>Agaricomycetidae</taxon>
        <taxon>Agaricales</taxon>
        <taxon>Tricholomatineae</taxon>
        <taxon>Lyophyllaceae</taxon>
        <taxon>Sphagnurus</taxon>
    </lineage>
</organism>
<feature type="compositionally biased region" description="Low complexity" evidence="8">
    <location>
        <begin position="349"/>
        <end position="368"/>
    </location>
</feature>
<feature type="compositionally biased region" description="Basic and acidic residues" evidence="8">
    <location>
        <begin position="1452"/>
        <end position="1464"/>
    </location>
</feature>
<dbReference type="OrthoDB" id="2504896at2759"/>
<gene>
    <name evidence="9" type="ORF">H0H81_004498</name>
</gene>
<dbReference type="GO" id="GO:0008380">
    <property type="term" value="P:RNA splicing"/>
    <property type="evidence" value="ECO:0007669"/>
    <property type="project" value="UniProtKB-KW"/>
</dbReference>
<dbReference type="GO" id="GO:0006397">
    <property type="term" value="P:mRNA processing"/>
    <property type="evidence" value="ECO:0007669"/>
    <property type="project" value="UniProtKB-KW"/>
</dbReference>
<feature type="compositionally biased region" description="Polar residues" evidence="8">
    <location>
        <begin position="416"/>
        <end position="427"/>
    </location>
</feature>
<dbReference type="Pfam" id="PF05700">
    <property type="entry name" value="BCAS2"/>
    <property type="match status" value="1"/>
</dbReference>
<comment type="similarity">
    <text evidence="2">Belongs to the SPF27 family.</text>
</comment>
<keyword evidence="10" id="KW-1185">Reference proteome</keyword>
<dbReference type="PANTHER" id="PTHR13296">
    <property type="entry name" value="BCAS2 PROTEIN"/>
    <property type="match status" value="1"/>
</dbReference>
<feature type="compositionally biased region" description="Basic and acidic residues" evidence="8">
    <location>
        <begin position="1532"/>
        <end position="1543"/>
    </location>
</feature>
<dbReference type="EMBL" id="JABCKI010005725">
    <property type="protein sequence ID" value="KAG5639296.1"/>
    <property type="molecule type" value="Genomic_DNA"/>
</dbReference>
<dbReference type="PANTHER" id="PTHR13296:SF0">
    <property type="entry name" value="PRE-MRNA-SPLICING FACTOR SPF27"/>
    <property type="match status" value="1"/>
</dbReference>
<keyword evidence="3" id="KW-0507">mRNA processing</keyword>
<feature type="compositionally biased region" description="Basic and acidic residues" evidence="8">
    <location>
        <begin position="878"/>
        <end position="921"/>
    </location>
</feature>
<dbReference type="GO" id="GO:0000974">
    <property type="term" value="C:Prp19 complex"/>
    <property type="evidence" value="ECO:0007669"/>
    <property type="project" value="TreeGrafter"/>
</dbReference>
<feature type="compositionally biased region" description="Low complexity" evidence="8">
    <location>
        <begin position="1644"/>
        <end position="1657"/>
    </location>
</feature>
<evidence type="ECO:0000256" key="5">
    <source>
        <dbReference type="ARBA" id="ARBA00023187"/>
    </source>
</evidence>
<feature type="region of interest" description="Disordered" evidence="8">
    <location>
        <begin position="349"/>
        <end position="445"/>
    </location>
</feature>
<feature type="region of interest" description="Disordered" evidence="8">
    <location>
        <begin position="1050"/>
        <end position="1175"/>
    </location>
</feature>
<protein>
    <submittedName>
        <fullName evidence="9">Uncharacterized protein</fullName>
    </submittedName>
</protein>
<accession>A0A9P7K5Q0</accession>
<feature type="region of interest" description="Disordered" evidence="8">
    <location>
        <begin position="191"/>
        <end position="293"/>
    </location>
</feature>
<feature type="compositionally biased region" description="Polar residues" evidence="8">
    <location>
        <begin position="270"/>
        <end position="285"/>
    </location>
</feature>
<evidence type="ECO:0000256" key="2">
    <source>
        <dbReference type="ARBA" id="ARBA00010788"/>
    </source>
</evidence>
<dbReference type="Proteomes" id="UP000717328">
    <property type="component" value="Unassembled WGS sequence"/>
</dbReference>
<feature type="compositionally biased region" description="Polar residues" evidence="8">
    <location>
        <begin position="536"/>
        <end position="549"/>
    </location>
</feature>
<feature type="region of interest" description="Disordered" evidence="8">
    <location>
        <begin position="1831"/>
        <end position="1867"/>
    </location>
</feature>
<evidence type="ECO:0000256" key="3">
    <source>
        <dbReference type="ARBA" id="ARBA00022664"/>
    </source>
</evidence>
<feature type="compositionally biased region" description="Basic and acidic residues" evidence="8">
    <location>
        <begin position="1053"/>
        <end position="1062"/>
    </location>
</feature>
<dbReference type="GO" id="GO:0071011">
    <property type="term" value="C:precatalytic spliceosome"/>
    <property type="evidence" value="ECO:0007669"/>
    <property type="project" value="TreeGrafter"/>
</dbReference>
<evidence type="ECO:0000313" key="10">
    <source>
        <dbReference type="Proteomes" id="UP000717328"/>
    </source>
</evidence>
<comment type="caution">
    <text evidence="9">The sequence shown here is derived from an EMBL/GenBank/DDBJ whole genome shotgun (WGS) entry which is preliminary data.</text>
</comment>
<dbReference type="InterPro" id="IPR008409">
    <property type="entry name" value="SPF27"/>
</dbReference>
<sequence>MAESSAPAEIFESLPYYDDDLQKYPELKLKVEQELARQPKPPTTLHPRVPPPYELFAKNPLLRAELERIESHQEFPSLDTLRYQLPAPTSTPGTDEEWKAALRNAEAQLEHQRIRQTNLTLLQTYGPNAWRIHNYLLEATAKQTEKALEDLKQLTVDVNRERKNHQDRLGKQLTSLETRWTELISIHPREDEKLRQASRDASMANTDKETTVSLQSPGKEGQAPAQGVSSGVGEELWDTKGPGDGVKTAVTPSEVGKTTPASSDLKHTTTRPSLVQLGSSSTHPTTPQPKRYSAVNINKKFLEKNSTAAASSPISQPAVKAGGPALVRPQTQSLTSHSRLVTAKLTSISPASSASGAGWSRPSSAAPPNTGAHSPNNNSPTLPATSLATSSTTDAPQLPHASKVIQPQPRAPQAASGLSQKDTTSSHKPVWGNIRSTSTPKLPDVRNEFPTAAEVAQVASSLRTTKLNDSREAAETAAATKQARMEEADTFRGVHLDPNAHHWDEMEEDDDNFLDGVIEFGDGRQYKIETTEIASADSSITATDPNSSAEPHHGESRLDNIITSKDSVPSIPVNKEERFADDFDRSWPRSRNSPAVSRDVPLPSSHSGPSHMSPSSSASAHEMHSQQEASRVLFNERSNRLEPYSNGSRSGPGQYASKRGSWQEPSSASTEPRSARDFSSSSHSQGVQLLQKPGGHGEHQGSFRRFSGTSYNGGFGSGLSGAYHRDQSSRRDGPTSPRMMKDNLNLPGRDREVSDRGRRSDMGPPPLPMHSTRRPSKDGGRQLPPHLSQLPGSVPTGQGRRTSGDSRSGDSSVPHSARLPSQSPVLSQTSAAWLSPATPLTPLPNLSAPELDEVRKDVMQSAAARAKARRQQEEEEREKEKERARRKAAELEERIKAVEAEKAKAQEALDSERLAKRKQEEEAVAVIEEAVKSVQLPPDSLDLRSGPRHPLRRPPSLKGLPTSEPVKPTVPQRQSSGTAPTIIPTPAVQAESWRSKANPLPPPPTSPARTTSFAPPPRVLNVEQLADGTDEDLEVVDFLDMGKFVGVPEEALESIKGEERESTSQPPTSRPVASDFFDEPPSVPGPPSSATPEGLWRQKSSQETTRTPEKSAEAKTSTKKDLPRTVVTEDASRPSDLPLSSPPKSSSISLEQHGQPQVALVPRHPSTVRTPRNQTFYKEAKMSALDDAMSRIKGALAQAGEAAKEAPTPLVISDSDLSTSKNAPPTPGRLSSQRERWVPPALRPRNFDFEAHEVFNVTCGETPRSPKPAWNNFVVRLPTSSESLEPISKRQLQSAITSPSQVRFDILSFDPPVEGMNRRDLSVNEILFRSVGLRGKPRYRVMLPKFRVGPRVSLPAHPLPPKSSAPFARITAADGASTWRKPPQPKSESEVPTNPEPALSTTSRSPPPETPAPGDTSVSASEPSTSKKSDGDTSARSRVLKMPAGSAVAFYRDSRVDAVEEDPKPSVNFIVGSELERQVPSPTTSEPRPNITITSPTLPTPSLDPPGKIDTPLEAKSSSTTELTPSLVLNKAESKSSSDDSSDRTPITPPTHHTTSWARTSLSIPLKESPARGPDPEHLKAVWSQTSNKAGSHGVNSLEGIADDLTALPFTLQDVKSEDGETPPPSISAPPSRMSLHEVTRAFQQVPQSSSSNPSPSHRTPPLSAPPTRTPNYAYGMPPPPTGPLRPGYSYPAPMMGHNHNPGHMYPQMMPGSPAPGRMPVNGHAPLYSQPMWMPIPAPNPQNHANMMRTMGSPYPAPLMSYSPVPSPMYGHPPANMQSHSQQQNGVQNRDRSNMISPVMAHAAASMYGSPVLMHASPMPIAANHSYMVPAGRGQTRTDNGQVPQQHHPHQPHSAYNPHSSFVRSNW</sequence>
<feature type="coiled-coil region" evidence="7">
    <location>
        <begin position="134"/>
        <end position="168"/>
    </location>
</feature>
<feature type="compositionally biased region" description="Polar residues" evidence="8">
    <location>
        <begin position="663"/>
        <end position="672"/>
    </location>
</feature>
<reference evidence="9" key="2">
    <citation type="submission" date="2021-10" db="EMBL/GenBank/DDBJ databases">
        <title>Phylogenomics reveals ancestral predisposition of the termite-cultivated fungus Termitomyces towards a domesticated lifestyle.</title>
        <authorList>
            <person name="Auxier B."/>
            <person name="Grum-Grzhimaylo A."/>
            <person name="Cardenas M.E."/>
            <person name="Lodge J.D."/>
            <person name="Laessoe T."/>
            <person name="Pedersen O."/>
            <person name="Smith M.E."/>
            <person name="Kuyper T.W."/>
            <person name="Franco-Molano E.A."/>
            <person name="Baroni T.J."/>
            <person name="Aanen D.K."/>
        </authorList>
    </citation>
    <scope>NUCLEOTIDE SEQUENCE</scope>
    <source>
        <strain evidence="9">D49</strain>
    </source>
</reference>
<evidence type="ECO:0000256" key="4">
    <source>
        <dbReference type="ARBA" id="ARBA00022728"/>
    </source>
</evidence>
<keyword evidence="4" id="KW-0747">Spliceosome</keyword>
<feature type="compositionally biased region" description="Basic and acidic residues" evidence="8">
    <location>
        <begin position="1106"/>
        <end position="1123"/>
    </location>
</feature>
<feature type="region of interest" description="Disordered" evidence="8">
    <location>
        <begin position="1197"/>
        <end position="1235"/>
    </location>
</feature>
<feature type="region of interest" description="Disordered" evidence="8">
    <location>
        <begin position="1375"/>
        <end position="1598"/>
    </location>
</feature>
<feature type="compositionally biased region" description="Basic and acidic residues" evidence="8">
    <location>
        <begin position="723"/>
        <end position="733"/>
    </location>
</feature>
<feature type="region of interest" description="Disordered" evidence="8">
    <location>
        <begin position="536"/>
        <end position="557"/>
    </location>
</feature>
<feature type="compositionally biased region" description="Low complexity" evidence="8">
    <location>
        <begin position="379"/>
        <end position="393"/>
    </location>
</feature>
<keyword evidence="5" id="KW-0508">mRNA splicing</keyword>
<feature type="region of interest" description="Disordered" evidence="8">
    <location>
        <begin position="1612"/>
        <end position="1680"/>
    </location>
</feature>
<evidence type="ECO:0000256" key="1">
    <source>
        <dbReference type="ARBA" id="ARBA00004123"/>
    </source>
</evidence>
<feature type="region of interest" description="Disordered" evidence="8">
    <location>
        <begin position="641"/>
        <end position="1026"/>
    </location>
</feature>
<feature type="region of interest" description="Disordered" evidence="8">
    <location>
        <begin position="584"/>
        <end position="629"/>
    </location>
</feature>
<feature type="compositionally biased region" description="Basic and acidic residues" evidence="8">
    <location>
        <begin position="1425"/>
        <end position="1435"/>
    </location>
</feature>
<keyword evidence="6" id="KW-0539">Nucleus</keyword>
<feature type="compositionally biased region" description="Polar residues" evidence="8">
    <location>
        <begin position="819"/>
        <end position="832"/>
    </location>
</feature>
<proteinExistence type="inferred from homology"/>
<evidence type="ECO:0000256" key="7">
    <source>
        <dbReference type="SAM" id="Coils"/>
    </source>
</evidence>
<evidence type="ECO:0000313" key="9">
    <source>
        <dbReference type="EMBL" id="KAG5639296.1"/>
    </source>
</evidence>
<dbReference type="GO" id="GO:0071013">
    <property type="term" value="C:catalytic step 2 spliceosome"/>
    <property type="evidence" value="ECO:0007669"/>
    <property type="project" value="TreeGrafter"/>
</dbReference>
<feature type="compositionally biased region" description="Low complexity" evidence="8">
    <location>
        <begin position="601"/>
        <end position="620"/>
    </location>
</feature>
<feature type="compositionally biased region" description="Basic and acidic residues" evidence="8">
    <location>
        <begin position="748"/>
        <end position="761"/>
    </location>
</feature>
<keyword evidence="7" id="KW-0175">Coiled coil</keyword>
<evidence type="ECO:0000256" key="8">
    <source>
        <dbReference type="SAM" id="MobiDB-lite"/>
    </source>
</evidence>
<comment type="subcellular location">
    <subcellularLocation>
        <location evidence="1">Nucleus</location>
    </subcellularLocation>
</comment>
<feature type="compositionally biased region" description="Low complexity" evidence="8">
    <location>
        <begin position="1134"/>
        <end position="1150"/>
    </location>
</feature>
<name>A0A9P7K5Q0_9AGAR</name>
<evidence type="ECO:0000256" key="6">
    <source>
        <dbReference type="ARBA" id="ARBA00023242"/>
    </source>
</evidence>
<reference evidence="9" key="1">
    <citation type="submission" date="2021-02" db="EMBL/GenBank/DDBJ databases">
        <authorList>
            <person name="Nieuwenhuis M."/>
            <person name="Van De Peppel L.J.J."/>
        </authorList>
    </citation>
    <scope>NUCLEOTIDE SEQUENCE</scope>
    <source>
        <strain evidence="9">D49</strain>
    </source>
</reference>